<organism evidence="5 6">
    <name type="scientific">Brachybacterium endophyticum</name>
    <dbReference type="NCBI Taxonomy" id="2182385"/>
    <lineage>
        <taxon>Bacteria</taxon>
        <taxon>Bacillati</taxon>
        <taxon>Actinomycetota</taxon>
        <taxon>Actinomycetes</taxon>
        <taxon>Micrococcales</taxon>
        <taxon>Dermabacteraceae</taxon>
        <taxon>Brachybacterium</taxon>
    </lineage>
</organism>
<proteinExistence type="predicted"/>
<evidence type="ECO:0000256" key="1">
    <source>
        <dbReference type="ARBA" id="ARBA00023002"/>
    </source>
</evidence>
<dbReference type="RefSeq" id="WP_109274137.1">
    <property type="nucleotide sequence ID" value="NZ_QFKX01000001.1"/>
</dbReference>
<dbReference type="InterPro" id="IPR055170">
    <property type="entry name" value="GFO_IDH_MocA-like_dom"/>
</dbReference>
<dbReference type="SUPFAM" id="SSF51735">
    <property type="entry name" value="NAD(P)-binding Rossmann-fold domains"/>
    <property type="match status" value="1"/>
</dbReference>
<dbReference type="OrthoDB" id="256869at2"/>
<comment type="caution">
    <text evidence="5">The sequence shown here is derived from an EMBL/GenBank/DDBJ whole genome shotgun (WGS) entry which is preliminary data.</text>
</comment>
<protein>
    <submittedName>
        <fullName evidence="5">Oxidoreductase</fullName>
    </submittedName>
</protein>
<name>A0A2U2RN06_9MICO</name>
<dbReference type="Pfam" id="PF01408">
    <property type="entry name" value="GFO_IDH_MocA"/>
    <property type="match status" value="1"/>
</dbReference>
<dbReference type="InterPro" id="IPR000683">
    <property type="entry name" value="Gfo/Idh/MocA-like_OxRdtase_N"/>
</dbReference>
<gene>
    <name evidence="5" type="ORF">DEO23_00935</name>
</gene>
<sequence length="363" mass="39529">MAVSEGANYAPAPMPRPVVEPGEFTFAAMHLDHGHITGMCEGLTGAGGTLKWVYDPQPERARAFAEHFEGVRIAESEEQVLSDPDVLLVAAAAVPADRAPLGIRVMEAGKDYFTDKTPLTTLDQLAQAREAVERTGRTYACYYSERIHVEAAVLAGQLIERGAIGQVIQVLGMGPHRLGDPDSRPDWFYERARYGGILTDIGSHNFEQMLTFTGSDDAEILSSSIGNFGHAEHPELDDFGDAHIALSSGASGYVRVDWFTPDGLRTWGDGRTFVLGTEGYIELRKYVDVTTDNGPGQVLLVDGEGEHRLNATGEVGYPFFGDLILDVLHRTENSMTQEHVFKAVELALRAQEQARVLTAAPTV</sequence>
<dbReference type="GO" id="GO:0000166">
    <property type="term" value="F:nucleotide binding"/>
    <property type="evidence" value="ECO:0007669"/>
    <property type="project" value="InterPro"/>
</dbReference>
<dbReference type="Gene3D" id="3.40.50.720">
    <property type="entry name" value="NAD(P)-binding Rossmann-like Domain"/>
    <property type="match status" value="1"/>
</dbReference>
<dbReference type="InterPro" id="IPR050463">
    <property type="entry name" value="Gfo/Idh/MocA_oxidrdct_glycsds"/>
</dbReference>
<evidence type="ECO:0000256" key="2">
    <source>
        <dbReference type="ARBA" id="ARBA00023027"/>
    </source>
</evidence>
<dbReference type="Pfam" id="PF22725">
    <property type="entry name" value="GFO_IDH_MocA_C3"/>
    <property type="match status" value="1"/>
</dbReference>
<evidence type="ECO:0000313" key="5">
    <source>
        <dbReference type="EMBL" id="PWH07253.1"/>
    </source>
</evidence>
<dbReference type="AlphaFoldDB" id="A0A2U2RN06"/>
<feature type="domain" description="GFO/IDH/MocA-like oxidoreductase" evidence="4">
    <location>
        <begin position="155"/>
        <end position="282"/>
    </location>
</feature>
<dbReference type="Proteomes" id="UP000245590">
    <property type="component" value="Unassembled WGS sequence"/>
</dbReference>
<evidence type="ECO:0000259" key="3">
    <source>
        <dbReference type="Pfam" id="PF01408"/>
    </source>
</evidence>
<dbReference type="InterPro" id="IPR036291">
    <property type="entry name" value="NAD(P)-bd_dom_sf"/>
</dbReference>
<evidence type="ECO:0000313" key="6">
    <source>
        <dbReference type="Proteomes" id="UP000245590"/>
    </source>
</evidence>
<dbReference type="EMBL" id="QFKX01000001">
    <property type="protein sequence ID" value="PWH07253.1"/>
    <property type="molecule type" value="Genomic_DNA"/>
</dbReference>
<dbReference type="PANTHER" id="PTHR43818:SF11">
    <property type="entry name" value="BCDNA.GH03377"/>
    <property type="match status" value="1"/>
</dbReference>
<dbReference type="SUPFAM" id="SSF55347">
    <property type="entry name" value="Glyceraldehyde-3-phosphate dehydrogenase-like, C-terminal domain"/>
    <property type="match status" value="1"/>
</dbReference>
<keyword evidence="1" id="KW-0560">Oxidoreductase</keyword>
<evidence type="ECO:0000259" key="4">
    <source>
        <dbReference type="Pfam" id="PF22725"/>
    </source>
</evidence>
<keyword evidence="6" id="KW-1185">Reference proteome</keyword>
<feature type="domain" description="Gfo/Idh/MocA-like oxidoreductase N-terminal" evidence="3">
    <location>
        <begin position="49"/>
        <end position="140"/>
    </location>
</feature>
<dbReference type="Gene3D" id="3.30.360.10">
    <property type="entry name" value="Dihydrodipicolinate Reductase, domain 2"/>
    <property type="match status" value="1"/>
</dbReference>
<dbReference type="PANTHER" id="PTHR43818">
    <property type="entry name" value="BCDNA.GH03377"/>
    <property type="match status" value="1"/>
</dbReference>
<dbReference type="GO" id="GO:0016491">
    <property type="term" value="F:oxidoreductase activity"/>
    <property type="evidence" value="ECO:0007669"/>
    <property type="project" value="UniProtKB-KW"/>
</dbReference>
<accession>A0A2U2RN06</accession>
<reference evidence="5 6" key="1">
    <citation type="submission" date="2018-05" db="EMBL/GenBank/DDBJ databases">
        <title>Brachybacterium sp. M1HQ-2T, whole genome shotgun sequence.</title>
        <authorList>
            <person name="Tuo L."/>
        </authorList>
    </citation>
    <scope>NUCLEOTIDE SEQUENCE [LARGE SCALE GENOMIC DNA]</scope>
    <source>
        <strain evidence="5 6">M1HQ-2</strain>
    </source>
</reference>
<keyword evidence="2" id="KW-0520">NAD</keyword>